<comment type="similarity">
    <text evidence="2">Belongs to the LolB family.</text>
</comment>
<keyword evidence="5" id="KW-0813">Transport</keyword>
<evidence type="ECO:0000256" key="12">
    <source>
        <dbReference type="ARBA" id="ARBA00023288"/>
    </source>
</evidence>
<evidence type="ECO:0000256" key="10">
    <source>
        <dbReference type="ARBA" id="ARBA00023186"/>
    </source>
</evidence>
<dbReference type="GO" id="GO:0015031">
    <property type="term" value="P:protein transport"/>
    <property type="evidence" value="ECO:0007669"/>
    <property type="project" value="UniProtKB-KW"/>
</dbReference>
<dbReference type="RefSeq" id="WP_148708492.1">
    <property type="nucleotide sequence ID" value="NZ_AP018161.1"/>
</dbReference>
<gene>
    <name evidence="14" type="primary">lolB</name>
    <name evidence="14" type="ORF">NARRFE1_02100</name>
</gene>
<keyword evidence="8 13" id="KW-0472">Membrane</keyword>
<keyword evidence="15" id="KW-1185">Reference proteome</keyword>
<comment type="subunit">
    <text evidence="3">Monomer.</text>
</comment>
<dbReference type="InterPro" id="IPR004565">
    <property type="entry name" value="OM_lipoprot_LolB"/>
</dbReference>
<evidence type="ECO:0000256" key="8">
    <source>
        <dbReference type="ARBA" id="ARBA00023136"/>
    </source>
</evidence>
<keyword evidence="9" id="KW-0564">Palmitate</keyword>
<evidence type="ECO:0000256" key="2">
    <source>
        <dbReference type="ARBA" id="ARBA00009696"/>
    </source>
</evidence>
<comment type="subcellular location">
    <subcellularLocation>
        <location evidence="1">Cell outer membrane</location>
        <topology evidence="1">Lipid-anchor</topology>
    </subcellularLocation>
</comment>
<dbReference type="Gene3D" id="2.50.20.10">
    <property type="entry name" value="Lipoprotein localisation LolA/LolB/LppX"/>
    <property type="match status" value="1"/>
</dbReference>
<feature type="transmembrane region" description="Helical" evidence="13">
    <location>
        <begin position="7"/>
        <end position="26"/>
    </location>
</feature>
<keyword evidence="6" id="KW-0732">Signal</keyword>
<keyword evidence="7" id="KW-0653">Protein transport</keyword>
<evidence type="ECO:0000313" key="14">
    <source>
        <dbReference type="EMBL" id="BBA85145.1"/>
    </source>
</evidence>
<keyword evidence="11" id="KW-0998">Cell outer membrane</keyword>
<sequence>MINLLKNILIFSIITLSNYINIIYITNSENLKNNINIKTNNINKWNYHKNMLYKIKKFKVNGIITYKSGINKFFIKFYLYNINTNKFKFKAYTYFGIKLIDFIFSYNNIKNKNTIFNKNNFFEEYFIKNIPIENINSWLIGLPGNAKKFIYDNKLGYLKEVYFTHNSNKLNIKYHKYLNNIIPPMPIKIELNQNNKNKIYLNINNWLLLK</sequence>
<proteinExistence type="inferred from homology"/>
<evidence type="ECO:0000256" key="4">
    <source>
        <dbReference type="ARBA" id="ARBA00016202"/>
    </source>
</evidence>
<accession>A0A2Z5T809</accession>
<dbReference type="SUPFAM" id="SSF89392">
    <property type="entry name" value="Prokaryotic lipoproteins and lipoprotein localization factors"/>
    <property type="match status" value="1"/>
</dbReference>
<dbReference type="InterPro" id="IPR029046">
    <property type="entry name" value="LolA/LolB/LppX"/>
</dbReference>
<keyword evidence="10" id="KW-0143">Chaperone</keyword>
<dbReference type="AlphaFoldDB" id="A0A2Z5T809"/>
<evidence type="ECO:0000256" key="5">
    <source>
        <dbReference type="ARBA" id="ARBA00022448"/>
    </source>
</evidence>
<dbReference type="OrthoDB" id="9797618at2"/>
<keyword evidence="13" id="KW-0812">Transmembrane</keyword>
<evidence type="ECO:0000256" key="1">
    <source>
        <dbReference type="ARBA" id="ARBA00004459"/>
    </source>
</evidence>
<dbReference type="KEGG" id="eor:NARRFE1_02100"/>
<evidence type="ECO:0000256" key="7">
    <source>
        <dbReference type="ARBA" id="ARBA00022927"/>
    </source>
</evidence>
<dbReference type="EMBL" id="AP018161">
    <property type="protein sequence ID" value="BBA85145.1"/>
    <property type="molecule type" value="Genomic_DNA"/>
</dbReference>
<evidence type="ECO:0000256" key="3">
    <source>
        <dbReference type="ARBA" id="ARBA00011245"/>
    </source>
</evidence>
<reference evidence="14 15" key="1">
    <citation type="journal article" date="2017" name="Proc. Natl. Acad. Sci. U.S.A.">
        <title>Small genome symbiont underlies cuticle hardness in beetles.</title>
        <authorList>
            <person name="Anbutsu H."/>
            <person name="Moriyama M."/>
            <person name="Nikoh N."/>
            <person name="Hosokawa T."/>
            <person name="Futahashi R."/>
            <person name="Tanahashi M."/>
            <person name="Meng X.Y."/>
            <person name="Kuriwada T."/>
            <person name="Mori N."/>
            <person name="Oshima K."/>
            <person name="Hattori M."/>
            <person name="Fujie M."/>
            <person name="Satoh N."/>
            <person name="Maeda T."/>
            <person name="Shigenobu S."/>
            <person name="Koga R."/>
            <person name="Fukatsu T."/>
        </authorList>
    </citation>
    <scope>NUCLEOTIDE SEQUENCE [LARGE SCALE GENOMIC DNA]</scope>
    <source>
        <strain evidence="14">NARRFE1</strain>
    </source>
</reference>
<dbReference type="Proteomes" id="UP000289537">
    <property type="component" value="Chromosome"/>
</dbReference>
<dbReference type="GO" id="GO:0009279">
    <property type="term" value="C:cell outer membrane"/>
    <property type="evidence" value="ECO:0007669"/>
    <property type="project" value="UniProtKB-SubCell"/>
</dbReference>
<evidence type="ECO:0000313" key="15">
    <source>
        <dbReference type="Proteomes" id="UP000289537"/>
    </source>
</evidence>
<evidence type="ECO:0000256" key="9">
    <source>
        <dbReference type="ARBA" id="ARBA00023139"/>
    </source>
</evidence>
<name>A0A2Z5T809_9GAMM</name>
<evidence type="ECO:0000256" key="11">
    <source>
        <dbReference type="ARBA" id="ARBA00023237"/>
    </source>
</evidence>
<keyword evidence="13" id="KW-1133">Transmembrane helix</keyword>
<keyword evidence="12 14" id="KW-0449">Lipoprotein</keyword>
<organism evidence="14 15">
    <name type="scientific">endosymbiont of Rhynchophorus ferrugineus</name>
    <dbReference type="NCBI Taxonomy" id="1972133"/>
    <lineage>
        <taxon>Bacteria</taxon>
        <taxon>Pseudomonadati</taxon>
        <taxon>Pseudomonadota</taxon>
        <taxon>Gammaproteobacteria</taxon>
        <taxon>Candidatus Nardonella</taxon>
    </lineage>
</organism>
<evidence type="ECO:0000256" key="6">
    <source>
        <dbReference type="ARBA" id="ARBA00022729"/>
    </source>
</evidence>
<evidence type="ECO:0000256" key="13">
    <source>
        <dbReference type="SAM" id="Phobius"/>
    </source>
</evidence>
<dbReference type="Pfam" id="PF03550">
    <property type="entry name" value="LolB"/>
    <property type="match status" value="1"/>
</dbReference>
<protein>
    <recommendedName>
        <fullName evidence="4">Outer-membrane lipoprotein LolB</fullName>
    </recommendedName>
</protein>